<evidence type="ECO:0000313" key="1">
    <source>
        <dbReference type="EMBL" id="ASF00611.1"/>
    </source>
</evidence>
<accession>A0A218MN07</accession>
<protein>
    <submittedName>
        <fullName evidence="1">Uncharacterized protein</fullName>
    </submittedName>
</protein>
<reference evidence="1" key="2">
    <citation type="journal article" date="2017" name="Nat. Commun.">
        <title>Single-virus genomics reveals hidden cosmopolitan and abundant viruses.</title>
        <authorList>
            <person name="Martinez-Hernandez F."/>
            <person name="Fornas O."/>
            <person name="Lluesma Gomez M."/>
            <person name="Bolduc B."/>
            <person name="de la Cruz Pena M.J."/>
            <person name="Martinez J.M."/>
            <person name="Anton J."/>
            <person name="Gasol J.M."/>
            <person name="Rosselli R."/>
            <person name="Rodriguez-Valera F."/>
            <person name="Sullivan M.B."/>
            <person name="Acinas S.G."/>
            <person name="Martinez-Garcia M."/>
        </authorList>
    </citation>
    <scope>NUCLEOTIDE SEQUENCE</scope>
</reference>
<dbReference type="EMBL" id="KY052846">
    <property type="protein sequence ID" value="ASF00611.1"/>
    <property type="molecule type" value="Genomic_DNA"/>
</dbReference>
<reference evidence="1" key="1">
    <citation type="submission" date="2016-10" db="EMBL/GenBank/DDBJ databases">
        <authorList>
            <person name="Varghese N."/>
        </authorList>
    </citation>
    <scope>NUCLEOTIDE SEQUENCE</scope>
</reference>
<proteinExistence type="predicted"/>
<organism evidence="1">
    <name type="scientific">uncultured virus</name>
    <dbReference type="NCBI Taxonomy" id="340016"/>
    <lineage>
        <taxon>Viruses</taxon>
        <taxon>environmental samples</taxon>
    </lineage>
</organism>
<name>A0A218MN07_9VIRU</name>
<sequence>MRTFCFECKHDCHCGRKCDQCSCYICNNIIIKTYEDYMGGNMIKKLWKKIKGWFFGIKD</sequence>